<reference evidence="2 3" key="1">
    <citation type="submission" date="2019-05" db="EMBL/GenBank/DDBJ databases">
        <title>Another draft genome of Portunus trituberculatus and its Hox gene families provides insights of decapod evolution.</title>
        <authorList>
            <person name="Jeong J.-H."/>
            <person name="Song I."/>
            <person name="Kim S."/>
            <person name="Choi T."/>
            <person name="Kim D."/>
            <person name="Ryu S."/>
            <person name="Kim W."/>
        </authorList>
    </citation>
    <scope>NUCLEOTIDE SEQUENCE [LARGE SCALE GENOMIC DNA]</scope>
    <source>
        <tissue evidence="2">Muscle</tissue>
    </source>
</reference>
<dbReference type="EMBL" id="VSRR010003702">
    <property type="protein sequence ID" value="MPC37154.1"/>
    <property type="molecule type" value="Genomic_DNA"/>
</dbReference>
<evidence type="ECO:0000256" key="1">
    <source>
        <dbReference type="SAM" id="MobiDB-lite"/>
    </source>
</evidence>
<feature type="compositionally biased region" description="Pro residues" evidence="1">
    <location>
        <begin position="100"/>
        <end position="112"/>
    </location>
</feature>
<sequence>MVAESLSACPPARSASDPLHNPTVSKAHLVSLLPRKSLSHRWIHQYSSPCFGRLRNLPHHIHREASAASTSSLSALLKSRAHQSWPIISSDKTQIKHYPRAPPPPPPPPPPPHHQHTARRASDGSFRRTLKLAKISGGGGSGIVFVAPRVCACACVPFRSGVDVVRA</sequence>
<protein>
    <submittedName>
        <fullName evidence="2">Uncharacterized protein</fullName>
    </submittedName>
</protein>
<gene>
    <name evidence="2" type="ORF">E2C01_030628</name>
</gene>
<dbReference type="Proteomes" id="UP000324222">
    <property type="component" value="Unassembled WGS sequence"/>
</dbReference>
<evidence type="ECO:0000313" key="2">
    <source>
        <dbReference type="EMBL" id="MPC37154.1"/>
    </source>
</evidence>
<comment type="caution">
    <text evidence="2">The sequence shown here is derived from an EMBL/GenBank/DDBJ whole genome shotgun (WGS) entry which is preliminary data.</text>
</comment>
<name>A0A5B7EXU6_PORTR</name>
<proteinExistence type="predicted"/>
<feature type="region of interest" description="Disordered" evidence="1">
    <location>
        <begin position="1"/>
        <end position="22"/>
    </location>
</feature>
<accession>A0A5B7EXU6</accession>
<dbReference type="AlphaFoldDB" id="A0A5B7EXU6"/>
<keyword evidence="3" id="KW-1185">Reference proteome</keyword>
<evidence type="ECO:0000313" key="3">
    <source>
        <dbReference type="Proteomes" id="UP000324222"/>
    </source>
</evidence>
<feature type="region of interest" description="Disordered" evidence="1">
    <location>
        <begin position="95"/>
        <end position="125"/>
    </location>
</feature>
<organism evidence="2 3">
    <name type="scientific">Portunus trituberculatus</name>
    <name type="common">Swimming crab</name>
    <name type="synonym">Neptunus trituberculatus</name>
    <dbReference type="NCBI Taxonomy" id="210409"/>
    <lineage>
        <taxon>Eukaryota</taxon>
        <taxon>Metazoa</taxon>
        <taxon>Ecdysozoa</taxon>
        <taxon>Arthropoda</taxon>
        <taxon>Crustacea</taxon>
        <taxon>Multicrustacea</taxon>
        <taxon>Malacostraca</taxon>
        <taxon>Eumalacostraca</taxon>
        <taxon>Eucarida</taxon>
        <taxon>Decapoda</taxon>
        <taxon>Pleocyemata</taxon>
        <taxon>Brachyura</taxon>
        <taxon>Eubrachyura</taxon>
        <taxon>Portunoidea</taxon>
        <taxon>Portunidae</taxon>
        <taxon>Portuninae</taxon>
        <taxon>Portunus</taxon>
    </lineage>
</organism>